<dbReference type="FunFam" id="2.120.10.30:FF:000066">
    <property type="entry name" value="ABC transporter permease protein"/>
    <property type="match status" value="1"/>
</dbReference>
<organism evidence="6 7">
    <name type="scientific">Zingiber officinale</name>
    <name type="common">Ginger</name>
    <name type="synonym">Amomum zingiber</name>
    <dbReference type="NCBI Taxonomy" id="94328"/>
    <lineage>
        <taxon>Eukaryota</taxon>
        <taxon>Viridiplantae</taxon>
        <taxon>Streptophyta</taxon>
        <taxon>Embryophyta</taxon>
        <taxon>Tracheophyta</taxon>
        <taxon>Spermatophyta</taxon>
        <taxon>Magnoliopsida</taxon>
        <taxon>Liliopsida</taxon>
        <taxon>Zingiberales</taxon>
        <taxon>Zingiberaceae</taxon>
        <taxon>Zingiber</taxon>
    </lineage>
</organism>
<keyword evidence="3" id="KW-0926">Vacuole</keyword>
<keyword evidence="4" id="KW-0325">Glycoprotein</keyword>
<evidence type="ECO:0000259" key="5">
    <source>
        <dbReference type="Pfam" id="PF03088"/>
    </source>
</evidence>
<comment type="subcellular location">
    <subcellularLocation>
        <location evidence="1">Vacuole</location>
    </subcellularLocation>
</comment>
<comment type="similarity">
    <text evidence="2">Belongs to the strictosidine synthase family.</text>
</comment>
<dbReference type="GO" id="GO:0016787">
    <property type="term" value="F:hydrolase activity"/>
    <property type="evidence" value="ECO:0007669"/>
    <property type="project" value="TreeGrafter"/>
</dbReference>
<evidence type="ECO:0000313" key="6">
    <source>
        <dbReference type="EMBL" id="KAG6477010.1"/>
    </source>
</evidence>
<evidence type="ECO:0000313" key="7">
    <source>
        <dbReference type="Proteomes" id="UP000734854"/>
    </source>
</evidence>
<accession>A0A8J5EYF3</accession>
<gene>
    <name evidence="6" type="ORF">ZIOFF_066260</name>
</gene>
<evidence type="ECO:0000256" key="3">
    <source>
        <dbReference type="ARBA" id="ARBA00022554"/>
    </source>
</evidence>
<dbReference type="GO" id="GO:0012505">
    <property type="term" value="C:endomembrane system"/>
    <property type="evidence" value="ECO:0007669"/>
    <property type="project" value="TreeGrafter"/>
</dbReference>
<name>A0A8J5EYF3_ZINOF</name>
<protein>
    <recommendedName>
        <fullName evidence="5">Strictosidine synthase conserved region domain-containing protein</fullName>
    </recommendedName>
</protein>
<dbReference type="PANTHER" id="PTHR10426:SF68">
    <property type="entry name" value="OS07G0614000 PROTEIN"/>
    <property type="match status" value="1"/>
</dbReference>
<dbReference type="AlphaFoldDB" id="A0A8J5EYF3"/>
<dbReference type="PANTHER" id="PTHR10426">
    <property type="entry name" value="STRICTOSIDINE SYNTHASE-RELATED"/>
    <property type="match status" value="1"/>
</dbReference>
<evidence type="ECO:0000256" key="1">
    <source>
        <dbReference type="ARBA" id="ARBA00004116"/>
    </source>
</evidence>
<proteinExistence type="inferred from homology"/>
<dbReference type="Gene3D" id="2.120.10.30">
    <property type="entry name" value="TolB, C-terminal domain"/>
    <property type="match status" value="1"/>
</dbReference>
<dbReference type="SUPFAM" id="SSF63829">
    <property type="entry name" value="Calcium-dependent phosphotriesterase"/>
    <property type="match status" value="1"/>
</dbReference>
<dbReference type="GO" id="GO:0005773">
    <property type="term" value="C:vacuole"/>
    <property type="evidence" value="ECO:0007669"/>
    <property type="project" value="UniProtKB-SubCell"/>
</dbReference>
<comment type="caution">
    <text evidence="6">The sequence shown here is derived from an EMBL/GenBank/DDBJ whole genome shotgun (WGS) entry which is preliminary data.</text>
</comment>
<evidence type="ECO:0000256" key="4">
    <source>
        <dbReference type="ARBA" id="ARBA00023180"/>
    </source>
</evidence>
<evidence type="ECO:0000256" key="2">
    <source>
        <dbReference type="ARBA" id="ARBA00009191"/>
    </source>
</evidence>
<sequence>MRQAKAVEKLGEGKLQGPEDVYVDGDGTLYTATRDGWIKRMLSNGSGFEEWMLAGGGGLLGLALATDDPDRVLVCDAYKNSPSASKWQGLLKVGTEGVVSLASHVDGTRIRFADDLAEASDGSIYFSDASSTFEFHDWFLDFLQATPTGRLLKYDPETKATSVVLDGLSFANGVALSAQQDFVVVSESSKFRCLKHWLKGDNKGQTEIFIDNLPGSPDNIKLAPDGSFWIAILPPTPKGFSWIHASPTTKKVIAAFPTLVKAAKAMSLKGGAMVVNVGSDGKMRRMLDDSEGKVMKFVTSVLEFDDHLYLGSLVNDFVGKIRLK</sequence>
<reference evidence="6 7" key="1">
    <citation type="submission" date="2020-08" db="EMBL/GenBank/DDBJ databases">
        <title>Plant Genome Project.</title>
        <authorList>
            <person name="Zhang R.-G."/>
        </authorList>
    </citation>
    <scope>NUCLEOTIDE SEQUENCE [LARGE SCALE GENOMIC DNA]</scope>
    <source>
        <tissue evidence="6">Rhizome</tissue>
    </source>
</reference>
<dbReference type="Proteomes" id="UP000734854">
    <property type="component" value="Unassembled WGS sequence"/>
</dbReference>
<dbReference type="Pfam" id="PF03088">
    <property type="entry name" value="Str_synth"/>
    <property type="match status" value="1"/>
</dbReference>
<feature type="domain" description="Strictosidine synthase conserved region" evidence="5">
    <location>
        <begin position="120"/>
        <end position="200"/>
    </location>
</feature>
<dbReference type="InterPro" id="IPR018119">
    <property type="entry name" value="Strictosidine_synth_cons-reg"/>
</dbReference>
<dbReference type="InterPro" id="IPR011042">
    <property type="entry name" value="6-blade_b-propeller_TolB-like"/>
</dbReference>
<dbReference type="EMBL" id="JACMSC010000018">
    <property type="protein sequence ID" value="KAG6477010.1"/>
    <property type="molecule type" value="Genomic_DNA"/>
</dbReference>
<keyword evidence="7" id="KW-1185">Reference proteome</keyword>
<dbReference type="Pfam" id="PF20067">
    <property type="entry name" value="SSL_N"/>
    <property type="match status" value="1"/>
</dbReference>